<dbReference type="PANTHER" id="PTHR43744">
    <property type="entry name" value="ABC TRANSPORTER PERMEASE PROTEIN MG189-RELATED-RELATED"/>
    <property type="match status" value="1"/>
</dbReference>
<reference evidence="10" key="1">
    <citation type="submission" date="2017-09" db="EMBL/GenBank/DDBJ databases">
        <authorList>
            <person name="Varghese N."/>
            <person name="Submissions S."/>
        </authorList>
    </citation>
    <scope>NUCLEOTIDE SEQUENCE [LARGE SCALE GENOMIC DNA]</scope>
    <source>
        <strain evidence="10">MSL47</strain>
    </source>
</reference>
<dbReference type="EMBL" id="OBDZ01000013">
    <property type="protein sequence ID" value="SNY30311.1"/>
    <property type="molecule type" value="Genomic_DNA"/>
</dbReference>
<name>A0A285H6X8_9FIRM</name>
<evidence type="ECO:0000259" key="8">
    <source>
        <dbReference type="PROSITE" id="PS50928"/>
    </source>
</evidence>
<evidence type="ECO:0000313" key="9">
    <source>
        <dbReference type="EMBL" id="SNY30311.1"/>
    </source>
</evidence>
<keyword evidence="6 7" id="KW-0472">Membrane</keyword>
<evidence type="ECO:0000256" key="4">
    <source>
        <dbReference type="ARBA" id="ARBA00022692"/>
    </source>
</evidence>
<dbReference type="AlphaFoldDB" id="A0A285H6X8"/>
<dbReference type="PANTHER" id="PTHR43744:SF2">
    <property type="entry name" value="ARABINOOLIGOSACCHARIDES TRANSPORT SYSTEM PERMEASE PROTEIN ARAQ"/>
    <property type="match status" value="1"/>
</dbReference>
<gene>
    <name evidence="9" type="ORF">SAMN06265827_11391</name>
</gene>
<evidence type="ECO:0000313" key="10">
    <source>
        <dbReference type="Proteomes" id="UP000219573"/>
    </source>
</evidence>
<feature type="transmembrane region" description="Helical" evidence="7">
    <location>
        <begin position="69"/>
        <end position="93"/>
    </location>
</feature>
<dbReference type="InterPro" id="IPR000515">
    <property type="entry name" value="MetI-like"/>
</dbReference>
<comment type="similarity">
    <text evidence="7">Belongs to the binding-protein-dependent transport system permease family.</text>
</comment>
<dbReference type="Gene3D" id="1.10.3720.10">
    <property type="entry name" value="MetI-like"/>
    <property type="match status" value="1"/>
</dbReference>
<feature type="transmembrane region" description="Helical" evidence="7">
    <location>
        <begin position="238"/>
        <end position="257"/>
    </location>
</feature>
<dbReference type="Pfam" id="PF00528">
    <property type="entry name" value="BPD_transp_1"/>
    <property type="match status" value="1"/>
</dbReference>
<dbReference type="RefSeq" id="WP_097017997.1">
    <property type="nucleotide sequence ID" value="NZ_OBDZ01000013.1"/>
</dbReference>
<feature type="transmembrane region" description="Helical" evidence="7">
    <location>
        <begin position="105"/>
        <end position="129"/>
    </location>
</feature>
<evidence type="ECO:0000256" key="5">
    <source>
        <dbReference type="ARBA" id="ARBA00022989"/>
    </source>
</evidence>
<feature type="transmembrane region" description="Helical" evidence="7">
    <location>
        <begin position="193"/>
        <end position="213"/>
    </location>
</feature>
<keyword evidence="5 7" id="KW-1133">Transmembrane helix</keyword>
<dbReference type="InterPro" id="IPR035906">
    <property type="entry name" value="MetI-like_sf"/>
</dbReference>
<evidence type="ECO:0000256" key="7">
    <source>
        <dbReference type="RuleBase" id="RU363032"/>
    </source>
</evidence>
<dbReference type="CDD" id="cd06261">
    <property type="entry name" value="TM_PBP2"/>
    <property type="match status" value="1"/>
</dbReference>
<dbReference type="GO" id="GO:0005886">
    <property type="term" value="C:plasma membrane"/>
    <property type="evidence" value="ECO:0007669"/>
    <property type="project" value="UniProtKB-SubCell"/>
</dbReference>
<evidence type="ECO:0000256" key="1">
    <source>
        <dbReference type="ARBA" id="ARBA00004651"/>
    </source>
</evidence>
<keyword evidence="10" id="KW-1185">Reference proteome</keyword>
<keyword evidence="2 7" id="KW-0813">Transport</keyword>
<evidence type="ECO:0000256" key="3">
    <source>
        <dbReference type="ARBA" id="ARBA00022475"/>
    </source>
</evidence>
<sequence>MKKNINLKKISLIVFFSFVCFLFIIPFYWMVVSSFKPSGEIFTSQLNLFPKEPILANYINLFKTPFVKWYLNSLIFAGGYVFLGLFLCSLAAFAFSKYDFKYKNIIFIVIVAAQMLPIHIQIIPLFIMLNKTSLVNTYTGLVLPMIANPMGLFFARQYMIGIEDDILNAARVDGASEWQIFYKIALPISRPMLAALAILFSIEAWNNLLWPLIVMRTEKMFTLTVGLSSLIGQYRPQYGLLMAGSFLAVLPIVLFFLKMQEHFISGLTAGSIKG</sequence>
<feature type="transmembrane region" description="Helical" evidence="7">
    <location>
        <begin position="135"/>
        <end position="155"/>
    </location>
</feature>
<feature type="domain" description="ABC transmembrane type-1" evidence="8">
    <location>
        <begin position="70"/>
        <end position="259"/>
    </location>
</feature>
<proteinExistence type="inferred from homology"/>
<dbReference type="SUPFAM" id="SSF161098">
    <property type="entry name" value="MetI-like"/>
    <property type="match status" value="1"/>
</dbReference>
<keyword evidence="3" id="KW-1003">Cell membrane</keyword>
<comment type="subcellular location">
    <subcellularLocation>
        <location evidence="1 7">Cell membrane</location>
        <topology evidence="1 7">Multi-pass membrane protein</topology>
    </subcellularLocation>
</comment>
<dbReference type="Proteomes" id="UP000219573">
    <property type="component" value="Unassembled WGS sequence"/>
</dbReference>
<accession>A0A285H6X8</accession>
<keyword evidence="4 7" id="KW-0812">Transmembrane</keyword>
<dbReference type="OrthoDB" id="9787837at2"/>
<evidence type="ECO:0000256" key="6">
    <source>
        <dbReference type="ARBA" id="ARBA00023136"/>
    </source>
</evidence>
<protein>
    <submittedName>
        <fullName evidence="9">L-arabinose ABC transporter membrane protein</fullName>
    </submittedName>
</protein>
<feature type="transmembrane region" description="Helical" evidence="7">
    <location>
        <begin position="12"/>
        <end position="31"/>
    </location>
</feature>
<dbReference type="PROSITE" id="PS50928">
    <property type="entry name" value="ABC_TM1"/>
    <property type="match status" value="1"/>
</dbReference>
<evidence type="ECO:0000256" key="2">
    <source>
        <dbReference type="ARBA" id="ARBA00022448"/>
    </source>
</evidence>
<organism evidence="9 10">
    <name type="scientific">Orenia metallireducens</name>
    <dbReference type="NCBI Taxonomy" id="1413210"/>
    <lineage>
        <taxon>Bacteria</taxon>
        <taxon>Bacillati</taxon>
        <taxon>Bacillota</taxon>
        <taxon>Clostridia</taxon>
        <taxon>Halanaerobiales</taxon>
        <taxon>Halobacteroidaceae</taxon>
        <taxon>Orenia</taxon>
    </lineage>
</organism>
<dbReference type="GO" id="GO:0055085">
    <property type="term" value="P:transmembrane transport"/>
    <property type="evidence" value="ECO:0007669"/>
    <property type="project" value="InterPro"/>
</dbReference>